<dbReference type="PANTHER" id="PTHR14205">
    <property type="entry name" value="WD-REPEAT PROTEIN"/>
    <property type="match status" value="1"/>
</dbReference>
<keyword evidence="2 4" id="KW-0853">WD repeat</keyword>
<proteinExistence type="inferred from homology"/>
<dbReference type="InterPro" id="IPR019775">
    <property type="entry name" value="WD40_repeat_CS"/>
</dbReference>
<dbReference type="InterPro" id="IPR059104">
    <property type="entry name" value="Beta-prop_EIPR1-like"/>
</dbReference>
<protein>
    <submittedName>
        <fullName evidence="7">EARP-interacting protein homolog</fullName>
    </submittedName>
</protein>
<dbReference type="InterPro" id="IPR015943">
    <property type="entry name" value="WD40/YVTN_repeat-like_dom_sf"/>
</dbReference>
<dbReference type="STRING" id="121845.A0A1S4EQ59"/>
<keyword evidence="3" id="KW-0677">Repeat</keyword>
<dbReference type="GeneID" id="103521119"/>
<evidence type="ECO:0000313" key="7">
    <source>
        <dbReference type="RefSeq" id="XP_017304202.1"/>
    </source>
</evidence>
<dbReference type="SUPFAM" id="SSF50978">
    <property type="entry name" value="WD40 repeat-like"/>
    <property type="match status" value="1"/>
</dbReference>
<dbReference type="Gene3D" id="2.130.10.10">
    <property type="entry name" value="YVTN repeat-like/Quinoprotein amine dehydrogenase"/>
    <property type="match status" value="1"/>
</dbReference>
<dbReference type="PROSITE" id="PS00678">
    <property type="entry name" value="WD_REPEATS_1"/>
    <property type="match status" value="1"/>
</dbReference>
<dbReference type="PaxDb" id="121845-A0A1S4EQ59"/>
<feature type="repeat" description="WD" evidence="4">
    <location>
        <begin position="95"/>
        <end position="131"/>
    </location>
</feature>
<dbReference type="InterPro" id="IPR036322">
    <property type="entry name" value="WD40_repeat_dom_sf"/>
</dbReference>
<evidence type="ECO:0000259" key="5">
    <source>
        <dbReference type="Pfam" id="PF23609"/>
    </source>
</evidence>
<dbReference type="InterPro" id="IPR040323">
    <property type="entry name" value="EIPR1"/>
</dbReference>
<evidence type="ECO:0000313" key="6">
    <source>
        <dbReference type="Proteomes" id="UP000079169"/>
    </source>
</evidence>
<dbReference type="Pfam" id="PF00400">
    <property type="entry name" value="WD40"/>
    <property type="match status" value="1"/>
</dbReference>
<evidence type="ECO:0000256" key="4">
    <source>
        <dbReference type="PROSITE-ProRule" id="PRU00221"/>
    </source>
</evidence>
<evidence type="ECO:0000256" key="3">
    <source>
        <dbReference type="ARBA" id="ARBA00022737"/>
    </source>
</evidence>
<dbReference type="GO" id="GO:0016567">
    <property type="term" value="P:protein ubiquitination"/>
    <property type="evidence" value="ECO:0007669"/>
    <property type="project" value="TreeGrafter"/>
</dbReference>
<accession>A0A1S4EQ59</accession>
<feature type="domain" description="EIPR1-like beta-propeller" evidence="5">
    <location>
        <begin position="23"/>
        <end position="168"/>
    </location>
</feature>
<dbReference type="PANTHER" id="PTHR14205:SF15">
    <property type="entry name" value="EARP AND GARP COMPLEX-INTERACTING PROTEIN 1"/>
    <property type="match status" value="1"/>
</dbReference>
<dbReference type="Pfam" id="PF23609">
    <property type="entry name" value="Beta-prop_EIPR1"/>
    <property type="match status" value="1"/>
</dbReference>
<dbReference type="InterPro" id="IPR001680">
    <property type="entry name" value="WD40_rpt"/>
</dbReference>
<dbReference type="SMART" id="SM00320">
    <property type="entry name" value="WD40"/>
    <property type="match status" value="3"/>
</dbReference>
<evidence type="ECO:0000256" key="1">
    <source>
        <dbReference type="ARBA" id="ARBA00005672"/>
    </source>
</evidence>
<dbReference type="AlphaFoldDB" id="A0A1S4EQ59"/>
<comment type="similarity">
    <text evidence="1">Belongs to the WD repeat EIPR1 family.</text>
</comment>
<dbReference type="PROSITE" id="PS50294">
    <property type="entry name" value="WD_REPEATS_REGION"/>
    <property type="match status" value="1"/>
</dbReference>
<dbReference type="OMA" id="HAQAWNP"/>
<reference evidence="7" key="1">
    <citation type="submission" date="2025-08" db="UniProtKB">
        <authorList>
            <consortium name="RefSeq"/>
        </authorList>
    </citation>
    <scope>IDENTIFICATION</scope>
</reference>
<gene>
    <name evidence="7" type="primary">LOC103521119</name>
</gene>
<dbReference type="Proteomes" id="UP000079169">
    <property type="component" value="Unplaced"/>
</dbReference>
<sequence length="248" mass="27992">MGCTQPCDKMTKIASCFHPVEKNKVGTLVDNKVLIQDIQANTLLSSIVLERKGQPKFTTGKWNPQNNSSQFVCVDDTNARAWDLRAPSKCAWSIEGAHTQLVRDIDLNPNKQYIVATCGDDGKAKFWDVRSPGVPLVCRSDHSHWIWNIRYNHYHDQLVATASSDTRVLITCLQSISSEPNSKDIDGEIVSERSQDRVIARFDQHEESVYCVEWSAADPWTLASLSYDGRLLINRVPKAEKYKILALD</sequence>
<name>A0A1S4EQ59_DIACI</name>
<keyword evidence="6" id="KW-1185">Reference proteome</keyword>
<dbReference type="RefSeq" id="XP_017304202.1">
    <property type="nucleotide sequence ID" value="XM_017448713.2"/>
</dbReference>
<evidence type="ECO:0000256" key="2">
    <source>
        <dbReference type="ARBA" id="ARBA00022574"/>
    </source>
</evidence>
<dbReference type="KEGG" id="dci:103521119"/>
<dbReference type="PROSITE" id="PS50082">
    <property type="entry name" value="WD_REPEATS_2"/>
    <property type="match status" value="1"/>
</dbReference>
<organism evidence="6 7">
    <name type="scientific">Diaphorina citri</name>
    <name type="common">Asian citrus psyllid</name>
    <dbReference type="NCBI Taxonomy" id="121845"/>
    <lineage>
        <taxon>Eukaryota</taxon>
        <taxon>Metazoa</taxon>
        <taxon>Ecdysozoa</taxon>
        <taxon>Arthropoda</taxon>
        <taxon>Hexapoda</taxon>
        <taxon>Insecta</taxon>
        <taxon>Pterygota</taxon>
        <taxon>Neoptera</taxon>
        <taxon>Paraneoptera</taxon>
        <taxon>Hemiptera</taxon>
        <taxon>Sternorrhyncha</taxon>
        <taxon>Psylloidea</taxon>
        <taxon>Psyllidae</taxon>
        <taxon>Diaphorininae</taxon>
        <taxon>Diaphorina</taxon>
    </lineage>
</organism>